<name>A0A0B7I980_9FLAO</name>
<dbReference type="GO" id="GO:0005886">
    <property type="term" value="C:plasma membrane"/>
    <property type="evidence" value="ECO:0007669"/>
    <property type="project" value="UniProtKB-SubCell"/>
</dbReference>
<feature type="transmembrane region" description="Helical" evidence="8">
    <location>
        <begin position="9"/>
        <end position="28"/>
    </location>
</feature>
<comment type="subcellular location">
    <subcellularLocation>
        <location evidence="1">Cell membrane</location>
        <topology evidence="1">Multi-pass membrane protein</topology>
    </subcellularLocation>
</comment>
<dbReference type="EMBL" id="CDOK01000084">
    <property type="protein sequence ID" value="CEN48526.1"/>
    <property type="molecule type" value="Genomic_DNA"/>
</dbReference>
<dbReference type="PANTHER" id="PTHR21716:SF53">
    <property type="entry name" value="PERMEASE PERM-RELATED"/>
    <property type="match status" value="1"/>
</dbReference>
<proteinExistence type="inferred from homology"/>
<protein>
    <recommendedName>
        <fullName evidence="11">AI-2E family transporter</fullName>
    </recommendedName>
</protein>
<keyword evidence="5 8" id="KW-0812">Transmembrane</keyword>
<sequence length="357" mass="39631">MNSKMIANGIIRAVVTLLLAALLLYALYLLKSLIIYIVISLVITLIGKPIVRFLYKKVRIRNRVICVVITMLLFLIISLGVFSLFIPLLIAQSQSLSLLDIDQLKINMEHLMQQIVDNLGIEKVPPLDVSKMLKAIDFPGIINSTVGFIGSFGMGFFSVLFISFFFLKDGSKMLQSVLALISRSHIEQSEASIEKTNDLLSRYFVGIILQIGILFVIYTIVLLIFGVQNAFIIAFLCSLLNLIPYIGPVIGFGLMAFLTMTGFIGNDFSTVMLPKTIYVMIGFLIGQLIDNFFSQPLIFSNSVKSSPLEIFLVIIASGTLFGITGMVVAVPAYTVIKVVLKEFFDGNKFVDYLTKNM</sequence>
<evidence type="ECO:0000256" key="3">
    <source>
        <dbReference type="ARBA" id="ARBA00022448"/>
    </source>
</evidence>
<evidence type="ECO:0000256" key="5">
    <source>
        <dbReference type="ARBA" id="ARBA00022692"/>
    </source>
</evidence>
<dbReference type="AlphaFoldDB" id="A0A0B7I980"/>
<keyword evidence="3" id="KW-0813">Transport</keyword>
<feature type="transmembrane region" description="Helical" evidence="8">
    <location>
        <begin position="34"/>
        <end position="55"/>
    </location>
</feature>
<evidence type="ECO:0000256" key="7">
    <source>
        <dbReference type="ARBA" id="ARBA00023136"/>
    </source>
</evidence>
<evidence type="ECO:0000313" key="9">
    <source>
        <dbReference type="EMBL" id="CEN48526.1"/>
    </source>
</evidence>
<keyword evidence="7 8" id="KW-0472">Membrane</keyword>
<reference evidence="10" key="1">
    <citation type="submission" date="2015-01" db="EMBL/GenBank/DDBJ databases">
        <authorList>
            <person name="MANFREDI Pablo"/>
        </authorList>
    </citation>
    <scope>NUCLEOTIDE SEQUENCE [LARGE SCALE GENOMIC DNA]</scope>
    <source>
        <strain evidence="10">Cc11</strain>
    </source>
</reference>
<feature type="transmembrane region" description="Helical" evidence="8">
    <location>
        <begin position="203"/>
        <end position="236"/>
    </location>
</feature>
<dbReference type="InterPro" id="IPR002549">
    <property type="entry name" value="AI-2E-like"/>
</dbReference>
<feature type="transmembrane region" description="Helical" evidence="8">
    <location>
        <begin position="310"/>
        <end position="336"/>
    </location>
</feature>
<dbReference type="RefSeq" id="WP_041985347.1">
    <property type="nucleotide sequence ID" value="NZ_JBIUQU010000004.1"/>
</dbReference>
<dbReference type="PANTHER" id="PTHR21716">
    <property type="entry name" value="TRANSMEMBRANE PROTEIN"/>
    <property type="match status" value="1"/>
</dbReference>
<keyword evidence="6 8" id="KW-1133">Transmembrane helix</keyword>
<organism evidence="9 10">
    <name type="scientific">Capnocytophaga canimorsus</name>
    <dbReference type="NCBI Taxonomy" id="28188"/>
    <lineage>
        <taxon>Bacteria</taxon>
        <taxon>Pseudomonadati</taxon>
        <taxon>Bacteroidota</taxon>
        <taxon>Flavobacteriia</taxon>
        <taxon>Flavobacteriales</taxon>
        <taxon>Flavobacteriaceae</taxon>
        <taxon>Capnocytophaga</taxon>
    </lineage>
</organism>
<feature type="transmembrane region" description="Helical" evidence="8">
    <location>
        <begin position="277"/>
        <end position="298"/>
    </location>
</feature>
<dbReference type="Pfam" id="PF01594">
    <property type="entry name" value="AI-2E_transport"/>
    <property type="match status" value="1"/>
</dbReference>
<comment type="similarity">
    <text evidence="2">Belongs to the autoinducer-2 exporter (AI-2E) (TC 2.A.86) family.</text>
</comment>
<dbReference type="Proteomes" id="UP000039370">
    <property type="component" value="Unassembled WGS sequence"/>
</dbReference>
<evidence type="ECO:0008006" key="11">
    <source>
        <dbReference type="Google" id="ProtNLM"/>
    </source>
</evidence>
<evidence type="ECO:0000313" key="10">
    <source>
        <dbReference type="Proteomes" id="UP000039370"/>
    </source>
</evidence>
<evidence type="ECO:0000256" key="1">
    <source>
        <dbReference type="ARBA" id="ARBA00004651"/>
    </source>
</evidence>
<evidence type="ECO:0000256" key="8">
    <source>
        <dbReference type="SAM" id="Phobius"/>
    </source>
</evidence>
<evidence type="ECO:0000256" key="6">
    <source>
        <dbReference type="ARBA" id="ARBA00022989"/>
    </source>
</evidence>
<accession>A0A0B7I980</accession>
<keyword evidence="4" id="KW-1003">Cell membrane</keyword>
<feature type="transmembrane region" description="Helical" evidence="8">
    <location>
        <begin position="67"/>
        <end position="90"/>
    </location>
</feature>
<evidence type="ECO:0000256" key="4">
    <source>
        <dbReference type="ARBA" id="ARBA00022475"/>
    </source>
</evidence>
<gene>
    <name evidence="9" type="ORF">CCAN11_1740011</name>
</gene>
<evidence type="ECO:0000256" key="2">
    <source>
        <dbReference type="ARBA" id="ARBA00009773"/>
    </source>
</evidence>
<feature type="transmembrane region" description="Helical" evidence="8">
    <location>
        <begin position="141"/>
        <end position="167"/>
    </location>
</feature>
<feature type="transmembrane region" description="Helical" evidence="8">
    <location>
        <begin position="242"/>
        <end position="265"/>
    </location>
</feature>